<dbReference type="EMBL" id="MDYP01000053">
    <property type="protein sequence ID" value="OQE00354.1"/>
    <property type="molecule type" value="Genomic_DNA"/>
</dbReference>
<accession>A0A1V6RFS7</accession>
<dbReference type="PANTHER" id="PTHR42707">
    <property type="entry name" value="ACYL-COA DEHYDROGENASE"/>
    <property type="match status" value="1"/>
</dbReference>
<dbReference type="InterPro" id="IPR052904">
    <property type="entry name" value="Acyl-CoA_dehydrogenase-like"/>
</dbReference>
<dbReference type="Proteomes" id="UP000191518">
    <property type="component" value="Unassembled WGS sequence"/>
</dbReference>
<dbReference type="Pfam" id="PF02770">
    <property type="entry name" value="Acyl-CoA_dh_M"/>
    <property type="match status" value="1"/>
</dbReference>
<organism evidence="2 3">
    <name type="scientific">Penicillium vulpinum</name>
    <dbReference type="NCBI Taxonomy" id="29845"/>
    <lineage>
        <taxon>Eukaryota</taxon>
        <taxon>Fungi</taxon>
        <taxon>Dikarya</taxon>
        <taxon>Ascomycota</taxon>
        <taxon>Pezizomycotina</taxon>
        <taxon>Eurotiomycetes</taxon>
        <taxon>Eurotiomycetidae</taxon>
        <taxon>Eurotiales</taxon>
        <taxon>Aspergillaceae</taxon>
        <taxon>Penicillium</taxon>
    </lineage>
</organism>
<proteinExistence type="predicted"/>
<dbReference type="AlphaFoldDB" id="A0A1V6RFS7"/>
<sequence length="270" mass="29949">MIEPHLTQLGEAAVSPQIFAWNADAETNLPYIKNYNVWGQVVSLGYDHTYGVHRRTVQYAAVYLYVPSSSMYRCPMKVMTTGHLVWMTERAGGSDVQNTETWATYAPLPQGSKTSDVLAEGDYLISGFKFFSSATDANVAFLLAKTDSGKLSTFIAPLRKTSIGADGKPEQLSNGVRIHRLKNKLSTKELPTAELELRGMRAHLVGELDQGIQTIAPLLKTTCIQTLLGTLSTWRRAISTTKNFAKSRTTVGEPLWLIPMHLRLLADMER</sequence>
<evidence type="ECO:0000259" key="1">
    <source>
        <dbReference type="Pfam" id="PF02770"/>
    </source>
</evidence>
<keyword evidence="3" id="KW-1185">Reference proteome</keyword>
<evidence type="ECO:0000313" key="2">
    <source>
        <dbReference type="EMBL" id="OQE00354.1"/>
    </source>
</evidence>
<reference evidence="3" key="1">
    <citation type="journal article" date="2017" name="Nat. Microbiol.">
        <title>Global analysis of biosynthetic gene clusters reveals vast potential of secondary metabolite production in Penicillium species.</title>
        <authorList>
            <person name="Nielsen J.C."/>
            <person name="Grijseels S."/>
            <person name="Prigent S."/>
            <person name="Ji B."/>
            <person name="Dainat J."/>
            <person name="Nielsen K.F."/>
            <person name="Frisvad J.C."/>
            <person name="Workman M."/>
            <person name="Nielsen J."/>
        </authorList>
    </citation>
    <scope>NUCLEOTIDE SEQUENCE [LARGE SCALE GENOMIC DNA]</scope>
    <source>
        <strain evidence="3">IBT 29486</strain>
    </source>
</reference>
<dbReference type="SUPFAM" id="SSF56645">
    <property type="entry name" value="Acyl-CoA dehydrogenase NM domain-like"/>
    <property type="match status" value="1"/>
</dbReference>
<dbReference type="PANTHER" id="PTHR42707:SF2">
    <property type="entry name" value="ACD11 DEHYDROGENASE"/>
    <property type="match status" value="1"/>
</dbReference>
<comment type="caution">
    <text evidence="2">The sequence shown here is derived from an EMBL/GenBank/DDBJ whole genome shotgun (WGS) entry which is preliminary data.</text>
</comment>
<dbReference type="STRING" id="29845.A0A1V6RFS7"/>
<dbReference type="InterPro" id="IPR006091">
    <property type="entry name" value="Acyl-CoA_Oxase/DH_mid-dom"/>
</dbReference>
<dbReference type="Gene3D" id="1.20.140.10">
    <property type="entry name" value="Butyryl-CoA Dehydrogenase, subunit A, domain 3"/>
    <property type="match status" value="1"/>
</dbReference>
<dbReference type="InterPro" id="IPR009100">
    <property type="entry name" value="AcylCoA_DH/oxidase_NM_dom_sf"/>
</dbReference>
<protein>
    <recommendedName>
        <fullName evidence="1">Acyl-CoA oxidase/dehydrogenase middle domain-containing protein</fullName>
    </recommendedName>
</protein>
<dbReference type="GO" id="GO:0003995">
    <property type="term" value="F:acyl-CoA dehydrogenase activity"/>
    <property type="evidence" value="ECO:0007669"/>
    <property type="project" value="TreeGrafter"/>
</dbReference>
<name>A0A1V6RFS7_9EURO</name>
<dbReference type="Gene3D" id="2.40.110.20">
    <property type="match status" value="1"/>
</dbReference>
<evidence type="ECO:0000313" key="3">
    <source>
        <dbReference type="Proteomes" id="UP000191518"/>
    </source>
</evidence>
<gene>
    <name evidence="2" type="ORF">PENVUL_c053G06355</name>
</gene>
<feature type="domain" description="Acyl-CoA oxidase/dehydrogenase middle" evidence="1">
    <location>
        <begin position="86"/>
        <end position="198"/>
    </location>
</feature>